<organism evidence="2 3">
    <name type="scientific">Leptosia nina</name>
    <dbReference type="NCBI Taxonomy" id="320188"/>
    <lineage>
        <taxon>Eukaryota</taxon>
        <taxon>Metazoa</taxon>
        <taxon>Ecdysozoa</taxon>
        <taxon>Arthropoda</taxon>
        <taxon>Hexapoda</taxon>
        <taxon>Insecta</taxon>
        <taxon>Pterygota</taxon>
        <taxon>Neoptera</taxon>
        <taxon>Endopterygota</taxon>
        <taxon>Lepidoptera</taxon>
        <taxon>Glossata</taxon>
        <taxon>Ditrysia</taxon>
        <taxon>Papilionoidea</taxon>
        <taxon>Pieridae</taxon>
        <taxon>Pierinae</taxon>
        <taxon>Leptosia</taxon>
    </lineage>
</organism>
<keyword evidence="1" id="KW-0472">Membrane</keyword>
<evidence type="ECO:0000313" key="3">
    <source>
        <dbReference type="Proteomes" id="UP001497472"/>
    </source>
</evidence>
<proteinExistence type="predicted"/>
<keyword evidence="1" id="KW-0812">Transmembrane</keyword>
<reference evidence="2 3" key="1">
    <citation type="submission" date="2023-11" db="EMBL/GenBank/DDBJ databases">
        <authorList>
            <person name="Okamura Y."/>
        </authorList>
    </citation>
    <scope>NUCLEOTIDE SEQUENCE [LARGE SCALE GENOMIC DNA]</scope>
</reference>
<keyword evidence="1" id="KW-1133">Transmembrane helix</keyword>
<dbReference type="EMBL" id="CAVLEF010000278">
    <property type="protein sequence ID" value="CAK1554472.1"/>
    <property type="molecule type" value="Genomic_DNA"/>
</dbReference>
<accession>A0AAV1JY83</accession>
<keyword evidence="3" id="KW-1185">Reference proteome</keyword>
<gene>
    <name evidence="2" type="ORF">LNINA_LOCUS13386</name>
</gene>
<sequence length="89" mass="9541">MPAPHLSLTGGGMLKAGNNFALGFSNSIAIVLFNARAFCTRPRVVAAGRTLTVTGDVTLRRDVTSCWLQATLRRPYPIGAERAGRTKPQ</sequence>
<comment type="caution">
    <text evidence="2">The sequence shown here is derived from an EMBL/GenBank/DDBJ whole genome shotgun (WGS) entry which is preliminary data.</text>
</comment>
<evidence type="ECO:0000256" key="1">
    <source>
        <dbReference type="SAM" id="Phobius"/>
    </source>
</evidence>
<protein>
    <submittedName>
        <fullName evidence="2">Uncharacterized protein</fullName>
    </submittedName>
</protein>
<feature type="transmembrane region" description="Helical" evidence="1">
    <location>
        <begin position="20"/>
        <end position="39"/>
    </location>
</feature>
<dbReference type="AlphaFoldDB" id="A0AAV1JY83"/>
<dbReference type="Proteomes" id="UP001497472">
    <property type="component" value="Unassembled WGS sequence"/>
</dbReference>
<evidence type="ECO:0000313" key="2">
    <source>
        <dbReference type="EMBL" id="CAK1554472.1"/>
    </source>
</evidence>
<name>A0AAV1JY83_9NEOP</name>